<name>A0A6H1ZUU9_9ZZZZ</name>
<dbReference type="EMBL" id="MT144284">
    <property type="protein sequence ID" value="QJA51706.1"/>
    <property type="molecule type" value="Genomic_DNA"/>
</dbReference>
<dbReference type="Gene3D" id="3.40.50.300">
    <property type="entry name" value="P-loop containing nucleotide triphosphate hydrolases"/>
    <property type="match status" value="1"/>
</dbReference>
<dbReference type="SUPFAM" id="SSF52540">
    <property type="entry name" value="P-loop containing nucleoside triphosphate hydrolases"/>
    <property type="match status" value="1"/>
</dbReference>
<gene>
    <name evidence="1" type="ORF">TM448A02256_0006</name>
</gene>
<dbReference type="InterPro" id="IPR027417">
    <property type="entry name" value="P-loop_NTPase"/>
</dbReference>
<protein>
    <submittedName>
        <fullName evidence="1">Uncharacterized protein</fullName>
    </submittedName>
</protein>
<accession>A0A6H1ZUU9</accession>
<evidence type="ECO:0000313" key="1">
    <source>
        <dbReference type="EMBL" id="QJA51706.1"/>
    </source>
</evidence>
<dbReference type="AlphaFoldDB" id="A0A6H1ZUU9"/>
<reference evidence="1" key="1">
    <citation type="submission" date="2020-03" db="EMBL/GenBank/DDBJ databases">
        <title>The deep terrestrial virosphere.</title>
        <authorList>
            <person name="Holmfeldt K."/>
            <person name="Nilsson E."/>
            <person name="Simone D."/>
            <person name="Lopez-Fernandez M."/>
            <person name="Wu X."/>
            <person name="de Brujin I."/>
            <person name="Lundin D."/>
            <person name="Andersson A."/>
            <person name="Bertilsson S."/>
            <person name="Dopson M."/>
        </authorList>
    </citation>
    <scope>NUCLEOTIDE SEQUENCE</scope>
    <source>
        <strain evidence="1">TM448A02256</strain>
    </source>
</reference>
<organism evidence="1">
    <name type="scientific">viral metagenome</name>
    <dbReference type="NCBI Taxonomy" id="1070528"/>
    <lineage>
        <taxon>unclassified sequences</taxon>
        <taxon>metagenomes</taxon>
        <taxon>organismal metagenomes</taxon>
    </lineage>
</organism>
<sequence length="288" mass="33250">MSTVFPEPLFEYWVGLSPGAFSVNDLSNQIDIRQIYIDMCEKLVFKGVLDHYKDRRGWYIPKQAELIELDFKKAEVKPVDIWLPFNLSDLVEIHPGNIIIFSGIPNSGKSAMFYNIIYENQEKGWDIHLFNSESGAGELKKRLNKFPHRAIEDWNFKAWQRSGRFADVIKQGENSLNVIDFLEVHDEFYIVGKRIKEIHDRLNGAIAIIGLQKNPGRDTGLGGYRMLEVTRLAVALESGTVKIIKAKNFKRPDINPNGLSKDFNIIDGYQIIDRHGWYRQKDKKHDPD</sequence>
<proteinExistence type="predicted"/>